<reference evidence="8 9" key="1">
    <citation type="journal article" date="2014" name="Mol. Plant Microbe Interact.">
        <title>The complete genome sequence of Candidatus Liberibacter americanus, associated with citrus Huanglongbing.</title>
        <authorList>
            <person name="Wulff N.A."/>
            <person name="Zhang S."/>
            <person name="Setubal J.C."/>
            <person name="Almeida N.F."/>
            <person name="Martins E.C."/>
            <person name="Harakava R."/>
            <person name="Kumar D."/>
            <person name="Rangel L.T."/>
            <person name="Foissac X."/>
            <person name="Bove J."/>
            <person name="Gabriel D.W."/>
        </authorList>
    </citation>
    <scope>NUCLEOTIDE SEQUENCE [LARGE SCALE GENOMIC DNA]</scope>
    <source>
        <strain evidence="8 9">Sao Paulo</strain>
    </source>
</reference>
<accession>U6B531</accession>
<name>U6B531_9HYPH</name>
<dbReference type="eggNOG" id="COG0658">
    <property type="taxonomic scope" value="Bacteria"/>
</dbReference>
<protein>
    <submittedName>
        <fullName evidence="8">Multitransmembrane, metal-binding protein</fullName>
    </submittedName>
</protein>
<evidence type="ECO:0000256" key="3">
    <source>
        <dbReference type="ARBA" id="ARBA00022692"/>
    </source>
</evidence>
<dbReference type="STRING" id="1261131.lam_323"/>
<proteinExistence type="predicted"/>
<evidence type="ECO:0000256" key="5">
    <source>
        <dbReference type="ARBA" id="ARBA00023136"/>
    </source>
</evidence>
<dbReference type="NCBIfam" id="TIGR00360">
    <property type="entry name" value="ComEC_N-term"/>
    <property type="match status" value="1"/>
</dbReference>
<feature type="transmembrane region" description="Helical" evidence="6">
    <location>
        <begin position="268"/>
        <end position="285"/>
    </location>
</feature>
<dbReference type="Proteomes" id="UP000017862">
    <property type="component" value="Chromosome"/>
</dbReference>
<feature type="transmembrane region" description="Helical" evidence="6">
    <location>
        <begin position="184"/>
        <end position="206"/>
    </location>
</feature>
<evidence type="ECO:0000259" key="7">
    <source>
        <dbReference type="Pfam" id="PF03772"/>
    </source>
</evidence>
<comment type="subcellular location">
    <subcellularLocation>
        <location evidence="1">Cell membrane</location>
        <topology evidence="1">Multi-pass membrane protein</topology>
    </subcellularLocation>
</comment>
<keyword evidence="3 6" id="KW-0812">Transmembrane</keyword>
<dbReference type="InterPro" id="IPR052159">
    <property type="entry name" value="Competence_DNA_uptake"/>
</dbReference>
<evidence type="ECO:0000256" key="2">
    <source>
        <dbReference type="ARBA" id="ARBA00022475"/>
    </source>
</evidence>
<dbReference type="PATRIC" id="fig|1261131.3.peg.311"/>
<dbReference type="PANTHER" id="PTHR30619">
    <property type="entry name" value="DNA INTERNALIZATION/COMPETENCE PROTEIN COMEC/REC2"/>
    <property type="match status" value="1"/>
</dbReference>
<feature type="transmembrane region" description="Helical" evidence="6">
    <location>
        <begin position="401"/>
        <end position="420"/>
    </location>
</feature>
<evidence type="ECO:0000313" key="8">
    <source>
        <dbReference type="EMBL" id="AHA27693.1"/>
    </source>
</evidence>
<keyword evidence="9" id="KW-1185">Reference proteome</keyword>
<dbReference type="InterPro" id="IPR004477">
    <property type="entry name" value="ComEC_N"/>
</dbReference>
<organism evidence="8 9">
    <name type="scientific">Candidatus Liberibacter americanus str. Sao Paulo</name>
    <dbReference type="NCBI Taxonomy" id="1261131"/>
    <lineage>
        <taxon>Bacteria</taxon>
        <taxon>Pseudomonadati</taxon>
        <taxon>Pseudomonadota</taxon>
        <taxon>Alphaproteobacteria</taxon>
        <taxon>Hyphomicrobiales</taxon>
        <taxon>Rhizobiaceae</taxon>
        <taxon>Liberibacter</taxon>
    </lineage>
</organism>
<keyword evidence="5 6" id="KW-0472">Membrane</keyword>
<feature type="transmembrane region" description="Helical" evidence="6">
    <location>
        <begin position="226"/>
        <end position="248"/>
    </location>
</feature>
<sequence>MMLAAIETERNTTVILSETITTNLKGLVKWREPSKGDKWHYLVQVIEIRGDKSDLIRQNVIVSVNKKHEHFIPGEIIEGIASLSPPPGPALSGLFESSFFNYYKGISATGFFYSIPRSYLENDNNIWEQPLFKIKSFLNEIRTNIGIYIRKKIPGDTGALAAALVTDERRAISQETINDLQKSGIAHIIAISGINMTIAAGLFFLVMRSIFSSFPIFAEKFPIKKIASLGALITVTAYFLISGASISAQRAYFMVIITLISYIFDKHLMGLRSIALTAIVIICFFPSEVMGASFQMSFATTAALIASSSIWQKKISTPHPLLVILPDKGIIITAIVNFFKVIFLTSLIGSASASIFLIKHFHCMPIYGIIANIITIPILSFIVMPAGIIAVPLIFFSLDGIPLYVMGWGLDLIIIVAHKIANIGDNFCTGKISSTLFIVTIVGFLILTLLKTNIRHIGTAILTIATPILLFFPSYKNPDIIIAKNGKLVAFLDKNTLISNQLNPNNFILSQWQSSLKAPIYEGPLIKKVKSKKIGLQDIEEMIESMPEKKFICFNKSFCLGHSKGSIISTIKRKENMQLICQLSDIIITTIKDMKPKLCKASLFIDPEMLQKKGSLEIKILSKENKQDRPVFIVNNAIENIFLPWNKHRNQKIEKQFI</sequence>
<dbReference type="PANTHER" id="PTHR30619:SF1">
    <property type="entry name" value="RECOMBINATION PROTEIN 2"/>
    <property type="match status" value="1"/>
</dbReference>
<dbReference type="AlphaFoldDB" id="U6B531"/>
<evidence type="ECO:0000256" key="1">
    <source>
        <dbReference type="ARBA" id="ARBA00004651"/>
    </source>
</evidence>
<gene>
    <name evidence="8" type="primary">comEC</name>
    <name evidence="8" type="ORF">lam_323</name>
</gene>
<feature type="transmembrane region" description="Helical" evidence="6">
    <location>
        <begin position="331"/>
        <end position="357"/>
    </location>
</feature>
<dbReference type="HOGENOM" id="CLU_011826_0_0_5"/>
<feature type="transmembrane region" description="Helical" evidence="6">
    <location>
        <begin position="432"/>
        <end position="450"/>
    </location>
</feature>
<feature type="transmembrane region" description="Helical" evidence="6">
    <location>
        <begin position="456"/>
        <end position="475"/>
    </location>
</feature>
<dbReference type="KEGG" id="lar:lam_323"/>
<evidence type="ECO:0000256" key="6">
    <source>
        <dbReference type="SAM" id="Phobius"/>
    </source>
</evidence>
<dbReference type="Pfam" id="PF03772">
    <property type="entry name" value="Competence"/>
    <property type="match status" value="1"/>
</dbReference>
<dbReference type="GO" id="GO:0005886">
    <property type="term" value="C:plasma membrane"/>
    <property type="evidence" value="ECO:0007669"/>
    <property type="project" value="UniProtKB-SubCell"/>
</dbReference>
<feature type="domain" description="ComEC/Rec2-related protein" evidence="7">
    <location>
        <begin position="164"/>
        <end position="451"/>
    </location>
</feature>
<dbReference type="EMBL" id="CP006604">
    <property type="protein sequence ID" value="AHA27693.1"/>
    <property type="molecule type" value="Genomic_DNA"/>
</dbReference>
<feature type="transmembrane region" description="Helical" evidence="6">
    <location>
        <begin position="369"/>
        <end position="395"/>
    </location>
</feature>
<evidence type="ECO:0000256" key="4">
    <source>
        <dbReference type="ARBA" id="ARBA00022989"/>
    </source>
</evidence>
<keyword evidence="4 6" id="KW-1133">Transmembrane helix</keyword>
<evidence type="ECO:0000313" key="9">
    <source>
        <dbReference type="Proteomes" id="UP000017862"/>
    </source>
</evidence>
<keyword evidence="2" id="KW-1003">Cell membrane</keyword>
<dbReference type="RefSeq" id="WP_023466206.1">
    <property type="nucleotide sequence ID" value="NC_022793.1"/>
</dbReference>